<dbReference type="Pfam" id="PF03719">
    <property type="entry name" value="Ribosomal_S5_C"/>
    <property type="match status" value="1"/>
</dbReference>
<dbReference type="InterPro" id="IPR020568">
    <property type="entry name" value="Ribosomal_Su5_D2-typ_SF"/>
</dbReference>
<feature type="compositionally biased region" description="Polar residues" evidence="8">
    <location>
        <begin position="1"/>
        <end position="10"/>
    </location>
</feature>
<dbReference type="SUPFAM" id="SSF54211">
    <property type="entry name" value="Ribosomal protein S5 domain 2-like"/>
    <property type="match status" value="1"/>
</dbReference>
<dbReference type="AlphaFoldDB" id="A0A1G2SIF5"/>
<evidence type="ECO:0000313" key="11">
    <source>
        <dbReference type="Proteomes" id="UP000178168"/>
    </source>
</evidence>
<dbReference type="Proteomes" id="UP000178168">
    <property type="component" value="Unassembled WGS sequence"/>
</dbReference>
<evidence type="ECO:0000256" key="1">
    <source>
        <dbReference type="ARBA" id="ARBA00008945"/>
    </source>
</evidence>
<comment type="similarity">
    <text evidence="1 7">Belongs to the universal ribosomal protein uS5 family.</text>
</comment>
<evidence type="ECO:0000313" key="10">
    <source>
        <dbReference type="EMBL" id="OHA84867.1"/>
    </source>
</evidence>
<dbReference type="Gene3D" id="3.30.230.10">
    <property type="match status" value="1"/>
</dbReference>
<evidence type="ECO:0000259" key="9">
    <source>
        <dbReference type="PROSITE" id="PS50881"/>
    </source>
</evidence>
<dbReference type="InterPro" id="IPR005324">
    <property type="entry name" value="Ribosomal_uS5_C"/>
</dbReference>
<dbReference type="Gene3D" id="3.30.160.20">
    <property type="match status" value="1"/>
</dbReference>
<dbReference type="GO" id="GO:0003723">
    <property type="term" value="F:RNA binding"/>
    <property type="evidence" value="ECO:0007669"/>
    <property type="project" value="InterPro"/>
</dbReference>
<keyword evidence="3 6" id="KW-0687">Ribonucleoprotein</keyword>
<evidence type="ECO:0000256" key="6">
    <source>
        <dbReference type="PROSITE-ProRule" id="PRU00268"/>
    </source>
</evidence>
<feature type="compositionally biased region" description="Low complexity" evidence="8">
    <location>
        <begin position="15"/>
        <end position="29"/>
    </location>
</feature>
<dbReference type="PANTHER" id="PTHR48277:SF1">
    <property type="entry name" value="MITOCHONDRIAL RIBOSOMAL PROTEIN S5"/>
    <property type="match status" value="1"/>
</dbReference>
<dbReference type="EMBL" id="MHUZ01000034">
    <property type="protein sequence ID" value="OHA84867.1"/>
    <property type="molecule type" value="Genomic_DNA"/>
</dbReference>
<feature type="region of interest" description="Disordered" evidence="8">
    <location>
        <begin position="1"/>
        <end position="75"/>
    </location>
</feature>
<dbReference type="GO" id="GO:0006412">
    <property type="term" value="P:translation"/>
    <property type="evidence" value="ECO:0007669"/>
    <property type="project" value="InterPro"/>
</dbReference>
<gene>
    <name evidence="10" type="ORF">A2591_00895</name>
</gene>
<feature type="compositionally biased region" description="Gly residues" evidence="8">
    <location>
        <begin position="47"/>
        <end position="57"/>
    </location>
</feature>
<accession>A0A1G2SIF5</accession>
<evidence type="ECO:0000256" key="3">
    <source>
        <dbReference type="ARBA" id="ARBA00023274"/>
    </source>
</evidence>
<organism evidence="10 11">
    <name type="scientific">Candidatus Yonathbacteria bacterium RIFOXYD1_FULL_52_36</name>
    <dbReference type="NCBI Taxonomy" id="1802730"/>
    <lineage>
        <taxon>Bacteria</taxon>
        <taxon>Candidatus Yonathiibacteriota</taxon>
    </lineage>
</organism>
<dbReference type="GO" id="GO:0005737">
    <property type="term" value="C:cytoplasm"/>
    <property type="evidence" value="ECO:0007669"/>
    <property type="project" value="UniProtKB-ARBA"/>
</dbReference>
<reference evidence="10 11" key="1">
    <citation type="journal article" date="2016" name="Nat. Commun.">
        <title>Thousands of microbial genomes shed light on interconnected biogeochemical processes in an aquifer system.</title>
        <authorList>
            <person name="Anantharaman K."/>
            <person name="Brown C.T."/>
            <person name="Hug L.A."/>
            <person name="Sharon I."/>
            <person name="Castelle C.J."/>
            <person name="Probst A.J."/>
            <person name="Thomas B.C."/>
            <person name="Singh A."/>
            <person name="Wilkins M.J."/>
            <person name="Karaoz U."/>
            <person name="Brodie E.L."/>
            <person name="Williams K.H."/>
            <person name="Hubbard S.S."/>
            <person name="Banfield J.F."/>
        </authorList>
    </citation>
    <scope>NUCLEOTIDE SEQUENCE [LARGE SCALE GENOMIC DNA]</scope>
</reference>
<dbReference type="STRING" id="1802730.A2591_00895"/>
<dbReference type="GO" id="GO:0003735">
    <property type="term" value="F:structural constituent of ribosome"/>
    <property type="evidence" value="ECO:0007669"/>
    <property type="project" value="UniProtKB-UniRule"/>
</dbReference>
<proteinExistence type="inferred from homology"/>
<sequence>MSSEPTTTNEAGIVAPAAATPTAPQAAPRDGARAGGNRFRGGDRGGRGGPQRGGGKPGGKRGERRGGFERARPEYDHKTIDVRRVARVVAGGRRFSFAVSLVAGDRKGKVGVGTGKSGDTASAIEKAMRSAKKNAIKIALTKQSSIPHEVEAKYSSAVVRIMPAPGRGIVAGSAVRVVLDLAGITDVGAKIFSGSKNKLNIARAAIEALSQMQRPKGGEKVVAAPAEEVAPEEAVKA</sequence>
<evidence type="ECO:0000256" key="4">
    <source>
        <dbReference type="ARBA" id="ARBA00035255"/>
    </source>
</evidence>
<dbReference type="SUPFAM" id="SSF54768">
    <property type="entry name" value="dsRNA-binding domain-like"/>
    <property type="match status" value="1"/>
</dbReference>
<name>A0A1G2SIF5_9BACT</name>
<dbReference type="InterPro" id="IPR000851">
    <property type="entry name" value="Ribosomal_uS5"/>
</dbReference>
<feature type="compositionally biased region" description="Basic and acidic residues" evidence="8">
    <location>
        <begin position="60"/>
        <end position="75"/>
    </location>
</feature>
<protein>
    <recommendedName>
        <fullName evidence="4">Small ribosomal subunit protein uS5</fullName>
    </recommendedName>
    <alternativeName>
        <fullName evidence="5">30S ribosomal protein S5</fullName>
    </alternativeName>
</protein>
<dbReference type="InterPro" id="IPR014721">
    <property type="entry name" value="Ribsml_uS5_D2-typ_fold_subgr"/>
</dbReference>
<dbReference type="GO" id="GO:0005840">
    <property type="term" value="C:ribosome"/>
    <property type="evidence" value="ECO:0007669"/>
    <property type="project" value="UniProtKB-KW"/>
</dbReference>
<dbReference type="InterPro" id="IPR013810">
    <property type="entry name" value="Ribosomal_uS5_N"/>
</dbReference>
<dbReference type="PROSITE" id="PS50881">
    <property type="entry name" value="S5_DSRBD"/>
    <property type="match status" value="1"/>
</dbReference>
<dbReference type="PANTHER" id="PTHR48277">
    <property type="entry name" value="MITOCHONDRIAL RIBOSOMAL PROTEIN S5"/>
    <property type="match status" value="1"/>
</dbReference>
<evidence type="ECO:0000256" key="7">
    <source>
        <dbReference type="RuleBase" id="RU003823"/>
    </source>
</evidence>
<evidence type="ECO:0000256" key="8">
    <source>
        <dbReference type="SAM" id="MobiDB-lite"/>
    </source>
</evidence>
<dbReference type="Pfam" id="PF00333">
    <property type="entry name" value="Ribosomal_S5"/>
    <property type="match status" value="1"/>
</dbReference>
<dbReference type="FunFam" id="3.30.230.10:FF:000002">
    <property type="entry name" value="30S ribosomal protein S5"/>
    <property type="match status" value="1"/>
</dbReference>
<dbReference type="GO" id="GO:1990904">
    <property type="term" value="C:ribonucleoprotein complex"/>
    <property type="evidence" value="ECO:0007669"/>
    <property type="project" value="UniProtKB-UniRule"/>
</dbReference>
<keyword evidence="2 6" id="KW-0689">Ribosomal protein</keyword>
<evidence type="ECO:0000256" key="2">
    <source>
        <dbReference type="ARBA" id="ARBA00022980"/>
    </source>
</evidence>
<feature type="domain" description="S5 DRBM" evidence="9">
    <location>
        <begin position="75"/>
        <end position="138"/>
    </location>
</feature>
<evidence type="ECO:0000256" key="5">
    <source>
        <dbReference type="ARBA" id="ARBA00035519"/>
    </source>
</evidence>
<comment type="caution">
    <text evidence="10">The sequence shown here is derived from an EMBL/GenBank/DDBJ whole genome shotgun (WGS) entry which is preliminary data.</text>
</comment>